<dbReference type="EMBL" id="MFEJ01000023">
    <property type="protein sequence ID" value="OGE79976.1"/>
    <property type="molecule type" value="Genomic_DNA"/>
</dbReference>
<organism evidence="1 2">
    <name type="scientific">Candidatus Doudnabacteria bacterium RIFCSPHIGHO2_01_FULL_45_18</name>
    <dbReference type="NCBI Taxonomy" id="1817823"/>
    <lineage>
        <taxon>Bacteria</taxon>
        <taxon>Candidatus Doudnaibacteriota</taxon>
    </lineage>
</organism>
<sequence>MEYSEWAKWEKEYPWLWRIVYNGHFEYRDIACKRANHKIPFNRLKPFPDSRVWVASGSRMGRLKRPRVFRVEEIEWDAPGITLHQQTGISRWRSGLDCLYVVVGTVRPYPEGEDLTIYKRPHGVEDFRSLLY</sequence>
<name>A0A1F5NQL2_9BACT</name>
<protein>
    <submittedName>
        <fullName evidence="1">Uncharacterized protein</fullName>
    </submittedName>
</protein>
<reference evidence="1 2" key="1">
    <citation type="journal article" date="2016" name="Nat. Commun.">
        <title>Thousands of microbial genomes shed light on interconnected biogeochemical processes in an aquifer system.</title>
        <authorList>
            <person name="Anantharaman K."/>
            <person name="Brown C.T."/>
            <person name="Hug L.A."/>
            <person name="Sharon I."/>
            <person name="Castelle C.J."/>
            <person name="Probst A.J."/>
            <person name="Thomas B.C."/>
            <person name="Singh A."/>
            <person name="Wilkins M.J."/>
            <person name="Karaoz U."/>
            <person name="Brodie E.L."/>
            <person name="Williams K.H."/>
            <person name="Hubbard S.S."/>
            <person name="Banfield J.F."/>
        </authorList>
    </citation>
    <scope>NUCLEOTIDE SEQUENCE [LARGE SCALE GENOMIC DNA]</scope>
</reference>
<accession>A0A1F5NQL2</accession>
<evidence type="ECO:0000313" key="2">
    <source>
        <dbReference type="Proteomes" id="UP000176233"/>
    </source>
</evidence>
<dbReference type="AlphaFoldDB" id="A0A1F5NQL2"/>
<comment type="caution">
    <text evidence="1">The sequence shown here is derived from an EMBL/GenBank/DDBJ whole genome shotgun (WGS) entry which is preliminary data.</text>
</comment>
<gene>
    <name evidence="1" type="ORF">A2660_02670</name>
</gene>
<dbReference type="Proteomes" id="UP000176233">
    <property type="component" value="Unassembled WGS sequence"/>
</dbReference>
<proteinExistence type="predicted"/>
<evidence type="ECO:0000313" key="1">
    <source>
        <dbReference type="EMBL" id="OGE79976.1"/>
    </source>
</evidence>